<gene>
    <name evidence="2" type="ORF">M6B38_185670</name>
</gene>
<proteinExistence type="predicted"/>
<protein>
    <submittedName>
        <fullName evidence="2">Uncharacterized protein</fullName>
    </submittedName>
</protein>
<evidence type="ECO:0000313" key="2">
    <source>
        <dbReference type="EMBL" id="KAJ6804174.1"/>
    </source>
</evidence>
<name>A0AAX6EJG8_IRIPA</name>
<dbReference type="Proteomes" id="UP001140949">
    <property type="component" value="Unassembled WGS sequence"/>
</dbReference>
<reference evidence="2" key="1">
    <citation type="journal article" date="2023" name="GigaByte">
        <title>Genome assembly of the bearded iris, Iris pallida Lam.</title>
        <authorList>
            <person name="Bruccoleri R.E."/>
            <person name="Oakeley E.J."/>
            <person name="Faust A.M.E."/>
            <person name="Altorfer M."/>
            <person name="Dessus-Babus S."/>
            <person name="Burckhardt D."/>
            <person name="Oertli M."/>
            <person name="Naumann U."/>
            <person name="Petersen F."/>
            <person name="Wong J."/>
        </authorList>
    </citation>
    <scope>NUCLEOTIDE SEQUENCE</scope>
    <source>
        <strain evidence="2">GSM-AAB239-AS_SAM_17_03QT</strain>
    </source>
</reference>
<evidence type="ECO:0000313" key="3">
    <source>
        <dbReference type="Proteomes" id="UP001140949"/>
    </source>
</evidence>
<organism evidence="2 3">
    <name type="scientific">Iris pallida</name>
    <name type="common">Sweet iris</name>
    <dbReference type="NCBI Taxonomy" id="29817"/>
    <lineage>
        <taxon>Eukaryota</taxon>
        <taxon>Viridiplantae</taxon>
        <taxon>Streptophyta</taxon>
        <taxon>Embryophyta</taxon>
        <taxon>Tracheophyta</taxon>
        <taxon>Spermatophyta</taxon>
        <taxon>Magnoliopsida</taxon>
        <taxon>Liliopsida</taxon>
        <taxon>Asparagales</taxon>
        <taxon>Iridaceae</taxon>
        <taxon>Iridoideae</taxon>
        <taxon>Irideae</taxon>
        <taxon>Iris</taxon>
    </lineage>
</organism>
<reference evidence="2" key="2">
    <citation type="submission" date="2023-04" db="EMBL/GenBank/DDBJ databases">
        <authorList>
            <person name="Bruccoleri R.E."/>
            <person name="Oakeley E.J."/>
            <person name="Faust A.-M."/>
            <person name="Dessus-Babus S."/>
            <person name="Altorfer M."/>
            <person name="Burckhardt D."/>
            <person name="Oertli M."/>
            <person name="Naumann U."/>
            <person name="Petersen F."/>
            <person name="Wong J."/>
        </authorList>
    </citation>
    <scope>NUCLEOTIDE SEQUENCE</scope>
    <source>
        <strain evidence="2">GSM-AAB239-AS_SAM_17_03QT</strain>
        <tissue evidence="2">Leaf</tissue>
    </source>
</reference>
<keyword evidence="3" id="KW-1185">Reference proteome</keyword>
<feature type="transmembrane region" description="Helical" evidence="1">
    <location>
        <begin position="14"/>
        <end position="35"/>
    </location>
</feature>
<comment type="caution">
    <text evidence="2">The sequence shown here is derived from an EMBL/GenBank/DDBJ whole genome shotgun (WGS) entry which is preliminary data.</text>
</comment>
<keyword evidence="1" id="KW-1133">Transmembrane helix</keyword>
<dbReference type="AlphaFoldDB" id="A0AAX6EJG8"/>
<dbReference type="EMBL" id="JANAVB010036019">
    <property type="protein sequence ID" value="KAJ6804174.1"/>
    <property type="molecule type" value="Genomic_DNA"/>
</dbReference>
<sequence length="52" mass="5890">MEDSGRNRISVELFMYPFIVYIIFEVLAGFISGMISCICTQKMILDVVIVLA</sequence>
<keyword evidence="1" id="KW-0812">Transmembrane</keyword>
<evidence type="ECO:0000256" key="1">
    <source>
        <dbReference type="SAM" id="Phobius"/>
    </source>
</evidence>
<accession>A0AAX6EJG8</accession>
<keyword evidence="1" id="KW-0472">Membrane</keyword>